<dbReference type="InterPro" id="IPR013209">
    <property type="entry name" value="LNS2"/>
</dbReference>
<dbReference type="InterPro" id="IPR036412">
    <property type="entry name" value="HAD-like_sf"/>
</dbReference>
<evidence type="ECO:0000313" key="4">
    <source>
        <dbReference type="EMBL" id="WZN65093.1"/>
    </source>
</evidence>
<feature type="region of interest" description="Disordered" evidence="2">
    <location>
        <begin position="114"/>
        <end position="148"/>
    </location>
</feature>
<feature type="domain" description="LNS2/PITP" evidence="3">
    <location>
        <begin position="585"/>
        <end position="741"/>
    </location>
</feature>
<accession>A0AAX4PFV9</accession>
<organism evidence="4 5">
    <name type="scientific">Chloropicon roscoffensis</name>
    <dbReference type="NCBI Taxonomy" id="1461544"/>
    <lineage>
        <taxon>Eukaryota</taxon>
        <taxon>Viridiplantae</taxon>
        <taxon>Chlorophyta</taxon>
        <taxon>Chloropicophyceae</taxon>
        <taxon>Chloropicales</taxon>
        <taxon>Chloropicaceae</taxon>
        <taxon>Chloropicon</taxon>
    </lineage>
</organism>
<dbReference type="GO" id="GO:0008195">
    <property type="term" value="F:phosphatidate phosphatase activity"/>
    <property type="evidence" value="ECO:0007669"/>
    <property type="project" value="TreeGrafter"/>
</dbReference>
<reference evidence="4 5" key="1">
    <citation type="submission" date="2024-03" db="EMBL/GenBank/DDBJ databases">
        <title>Complete genome sequence of the green alga Chloropicon roscoffensis RCC1871.</title>
        <authorList>
            <person name="Lemieux C."/>
            <person name="Pombert J.-F."/>
            <person name="Otis C."/>
            <person name="Turmel M."/>
        </authorList>
    </citation>
    <scope>NUCLEOTIDE SEQUENCE [LARGE SCALE GENOMIC DNA]</scope>
    <source>
        <strain evidence="4 5">RCC1871</strain>
    </source>
</reference>
<sequence>MSSLRSVRSGSQSPSSVSFGDVVTLPFPHLSGAVDIVCVRQKDGSLTSSPFYVRFGKYQGLLKRREKEVYITVNGVTMPWSMRLGRTGVAYFAPGSSTTNELVTITRKHSQELIRRQSEDSEPEALERAEEAAAVDLPAARSNTATSGIGSSLGSVDGYSSPEDGVMSPIGRLSLDESQEALSYSLNRGLSLDSQNGLELMQKHALEAKGPFSHNRNATLDAYEGVDLDKANSLEMRVRNMAEDCTLQEIVSDADVEEVRAGLAEARGKAPAALGRSVELEEEGAIRETSAVAGGAPLDSTLDSIPTSWSSDFAAEARNLIKIVGLKAFKSMEVSACGEELSNCIIDNDGSSSLGAMAGNMPIGESGEMEMTSAEVSEVFNANVVAMAEMRERLRGGAAGANLVCRVGNVLMRWEDVSNITMTYLAFQEYPEDCPKHVISLQPSAPVNLTWKVMERTKRQEEKWRFFSWLSSSFRTPDKPPEKLQPAGAEGAEANGEEAAVPSPAGEDETDSKGKSPAAAERSPGGGADPENDSPSTIFTPSAGQLDMLNLKDGQNTVTFSCYSSLWGTQTATAFIYLMPWNSKVVVSDVDGTITKSDVLGHVMTLIGRDWSHTGVTDLMKNIRKNGYHVMYLSARSIGQATSTRDFLFNLDQNGAKLPVGPVIISPDGILPSLFREMIVKRPDEFKIACLQTIKDLFPEDWNPFYAGFGNRPTDEVSYSAVGVPDSRIFTINPKGEVALSSASQVKTSQWCTLQGINELVDEFFPQWRENEEDHVDKDKYSGYNFWKIPQHEIVVDGSDDEA</sequence>
<evidence type="ECO:0000313" key="5">
    <source>
        <dbReference type="Proteomes" id="UP001472866"/>
    </source>
</evidence>
<dbReference type="PANTHER" id="PTHR12181:SF12">
    <property type="entry name" value="PHOSPHATIDATE PHOSPHATASE"/>
    <property type="match status" value="1"/>
</dbReference>
<evidence type="ECO:0000256" key="2">
    <source>
        <dbReference type="SAM" id="MobiDB-lite"/>
    </source>
</evidence>
<feature type="compositionally biased region" description="Polar residues" evidence="2">
    <location>
        <begin position="533"/>
        <end position="542"/>
    </location>
</feature>
<name>A0AAX4PFV9_9CHLO</name>
<comment type="similarity">
    <text evidence="1">Belongs to the lipin family.</text>
</comment>
<protein>
    <submittedName>
        <fullName evidence="4">Phosphatidate phosphatase</fullName>
    </submittedName>
</protein>
<proteinExistence type="inferred from homology"/>
<feature type="region of interest" description="Disordered" evidence="2">
    <location>
        <begin position="476"/>
        <end position="542"/>
    </location>
</feature>
<feature type="compositionally biased region" description="Low complexity" evidence="2">
    <location>
        <begin position="487"/>
        <end position="500"/>
    </location>
</feature>
<gene>
    <name evidence="4" type="ORF">HKI87_11g66500</name>
</gene>
<dbReference type="PANTHER" id="PTHR12181">
    <property type="entry name" value="LIPIN"/>
    <property type="match status" value="1"/>
</dbReference>
<dbReference type="EMBL" id="CP151511">
    <property type="protein sequence ID" value="WZN65093.1"/>
    <property type="molecule type" value="Genomic_DNA"/>
</dbReference>
<dbReference type="SMART" id="SM00775">
    <property type="entry name" value="LNS2"/>
    <property type="match status" value="1"/>
</dbReference>
<dbReference type="SUPFAM" id="SSF56784">
    <property type="entry name" value="HAD-like"/>
    <property type="match status" value="1"/>
</dbReference>
<dbReference type="Pfam" id="PF08235">
    <property type="entry name" value="LNS2"/>
    <property type="match status" value="1"/>
</dbReference>
<dbReference type="Proteomes" id="UP001472866">
    <property type="component" value="Chromosome 11"/>
</dbReference>
<feature type="compositionally biased region" description="Basic and acidic residues" evidence="2">
    <location>
        <begin position="114"/>
        <end position="131"/>
    </location>
</feature>
<evidence type="ECO:0000256" key="1">
    <source>
        <dbReference type="ARBA" id="ARBA00005476"/>
    </source>
</evidence>
<dbReference type="Pfam" id="PF04571">
    <property type="entry name" value="Lipin_N"/>
    <property type="match status" value="1"/>
</dbReference>
<dbReference type="InterPro" id="IPR031315">
    <property type="entry name" value="LNS2/PITP"/>
</dbReference>
<dbReference type="AlphaFoldDB" id="A0AAX4PFV9"/>
<dbReference type="InterPro" id="IPR026058">
    <property type="entry name" value="LIPIN"/>
</dbReference>
<keyword evidence="5" id="KW-1185">Reference proteome</keyword>
<dbReference type="InterPro" id="IPR007651">
    <property type="entry name" value="Lipin_N"/>
</dbReference>
<evidence type="ECO:0000259" key="3">
    <source>
        <dbReference type="SMART" id="SM00775"/>
    </source>
</evidence>